<dbReference type="InterPro" id="IPR014729">
    <property type="entry name" value="Rossmann-like_a/b/a_fold"/>
</dbReference>
<organism evidence="2 3">
    <name type="scientific">Pseudonocardia hydrocarbonoxydans</name>
    <dbReference type="NCBI Taxonomy" id="76726"/>
    <lineage>
        <taxon>Bacteria</taxon>
        <taxon>Bacillati</taxon>
        <taxon>Actinomycetota</taxon>
        <taxon>Actinomycetes</taxon>
        <taxon>Pseudonocardiales</taxon>
        <taxon>Pseudonocardiaceae</taxon>
        <taxon>Pseudonocardia</taxon>
    </lineage>
</organism>
<sequence length="196" mass="19868">MTVPDPGREPRPDRGPGVVVVGVDGSAGSLAALDHALGDAARRRAGLRLVVAVDPPQPWAPTYRPTLLPVPDDLLDAAVRVGRGWARDAAARRRLATGSGPVDEPGDEPAVEVRAVPGPAAAVLLDAARDADLLVVGHRGRGAAASVLLGSVGLLGSVALRCLLEACCPVTVVPPVPVPRPVTEPVPLTVTPVPAG</sequence>
<evidence type="ECO:0000313" key="3">
    <source>
        <dbReference type="Proteomes" id="UP000320338"/>
    </source>
</evidence>
<comment type="caution">
    <text evidence="2">The sequence shown here is derived from an EMBL/GenBank/DDBJ whole genome shotgun (WGS) entry which is preliminary data.</text>
</comment>
<dbReference type="Gene3D" id="3.40.50.620">
    <property type="entry name" value="HUPs"/>
    <property type="match status" value="1"/>
</dbReference>
<reference evidence="2 3" key="1">
    <citation type="submission" date="2019-06" db="EMBL/GenBank/DDBJ databases">
        <title>Whole genome shotgun sequence of Pseudonocardia hydrocarbonoxydans NBRC 14498.</title>
        <authorList>
            <person name="Hosoyama A."/>
            <person name="Uohara A."/>
            <person name="Ohji S."/>
            <person name="Ichikawa N."/>
        </authorList>
    </citation>
    <scope>NUCLEOTIDE SEQUENCE [LARGE SCALE GENOMIC DNA]</scope>
    <source>
        <strain evidence="2 3">NBRC 14498</strain>
    </source>
</reference>
<proteinExistence type="predicted"/>
<evidence type="ECO:0000313" key="2">
    <source>
        <dbReference type="EMBL" id="GEC20055.1"/>
    </source>
</evidence>
<dbReference type="Proteomes" id="UP000320338">
    <property type="component" value="Unassembled WGS sequence"/>
</dbReference>
<dbReference type="PANTHER" id="PTHR46553">
    <property type="entry name" value="ADENINE NUCLEOTIDE ALPHA HYDROLASES-LIKE SUPERFAMILY PROTEIN"/>
    <property type="match status" value="1"/>
</dbReference>
<dbReference type="Pfam" id="PF00582">
    <property type="entry name" value="Usp"/>
    <property type="match status" value="1"/>
</dbReference>
<dbReference type="EMBL" id="BJNG01000017">
    <property type="protein sequence ID" value="GEC20055.1"/>
    <property type="molecule type" value="Genomic_DNA"/>
</dbReference>
<name>A0A4Y3WMM8_9PSEU</name>
<keyword evidence="3" id="KW-1185">Reference proteome</keyword>
<dbReference type="AlphaFoldDB" id="A0A4Y3WMM8"/>
<feature type="domain" description="UspA" evidence="1">
    <location>
        <begin position="19"/>
        <end position="174"/>
    </location>
</feature>
<dbReference type="InterPro" id="IPR006016">
    <property type="entry name" value="UspA"/>
</dbReference>
<dbReference type="SUPFAM" id="SSF52402">
    <property type="entry name" value="Adenine nucleotide alpha hydrolases-like"/>
    <property type="match status" value="1"/>
</dbReference>
<dbReference type="PANTHER" id="PTHR46553:SF3">
    <property type="entry name" value="ADENINE NUCLEOTIDE ALPHA HYDROLASES-LIKE SUPERFAMILY PROTEIN"/>
    <property type="match status" value="1"/>
</dbReference>
<gene>
    <name evidence="2" type="ORF">PHY01_23380</name>
</gene>
<evidence type="ECO:0000259" key="1">
    <source>
        <dbReference type="Pfam" id="PF00582"/>
    </source>
</evidence>
<accession>A0A4Y3WMM8</accession>
<dbReference type="RefSeq" id="WP_170183768.1">
    <property type="nucleotide sequence ID" value="NZ_BJNG01000017.1"/>
</dbReference>
<protein>
    <recommendedName>
        <fullName evidence="1">UspA domain-containing protein</fullName>
    </recommendedName>
</protein>